<evidence type="ECO:0000259" key="1">
    <source>
        <dbReference type="PROSITE" id="PS50883"/>
    </source>
</evidence>
<feature type="domain" description="EAL" evidence="1">
    <location>
        <begin position="388"/>
        <end position="642"/>
    </location>
</feature>
<dbReference type="SMART" id="SM00267">
    <property type="entry name" value="GGDEF"/>
    <property type="match status" value="1"/>
</dbReference>
<dbReference type="InterPro" id="IPR029787">
    <property type="entry name" value="Nucleotide_cyclase"/>
</dbReference>
<gene>
    <name evidence="3" type="ORF">BC793_106434</name>
</gene>
<comment type="caution">
    <text evidence="3">The sequence shown here is derived from an EMBL/GenBank/DDBJ whole genome shotgun (WGS) entry which is preliminary data.</text>
</comment>
<dbReference type="CDD" id="cd01948">
    <property type="entry name" value="EAL"/>
    <property type="match status" value="1"/>
</dbReference>
<dbReference type="Gene3D" id="3.30.70.270">
    <property type="match status" value="1"/>
</dbReference>
<dbReference type="SUPFAM" id="SSF55073">
    <property type="entry name" value="Nucleotide cyclase"/>
    <property type="match status" value="1"/>
</dbReference>
<dbReference type="CDD" id="cd01949">
    <property type="entry name" value="GGDEF"/>
    <property type="match status" value="1"/>
</dbReference>
<organism evidence="3 4">
    <name type="scientific">Actinoplanes xinjiangensis</name>
    <dbReference type="NCBI Taxonomy" id="512350"/>
    <lineage>
        <taxon>Bacteria</taxon>
        <taxon>Bacillati</taxon>
        <taxon>Actinomycetota</taxon>
        <taxon>Actinomycetes</taxon>
        <taxon>Micromonosporales</taxon>
        <taxon>Micromonosporaceae</taxon>
        <taxon>Actinoplanes</taxon>
    </lineage>
</organism>
<dbReference type="Proteomes" id="UP000245697">
    <property type="component" value="Unassembled WGS sequence"/>
</dbReference>
<dbReference type="SUPFAM" id="SSF141868">
    <property type="entry name" value="EAL domain-like"/>
    <property type="match status" value="1"/>
</dbReference>
<proteinExistence type="predicted"/>
<feature type="domain" description="GGDEF" evidence="2">
    <location>
        <begin position="249"/>
        <end position="382"/>
    </location>
</feature>
<dbReference type="Gene3D" id="3.20.20.450">
    <property type="entry name" value="EAL domain"/>
    <property type="match status" value="1"/>
</dbReference>
<name>A0A316FI28_9ACTN</name>
<dbReference type="PROSITE" id="PS50883">
    <property type="entry name" value="EAL"/>
    <property type="match status" value="1"/>
</dbReference>
<dbReference type="Pfam" id="PF00990">
    <property type="entry name" value="GGDEF"/>
    <property type="match status" value="1"/>
</dbReference>
<reference evidence="3 4" key="1">
    <citation type="submission" date="2018-05" db="EMBL/GenBank/DDBJ databases">
        <title>Genomic Encyclopedia of Archaeal and Bacterial Type Strains, Phase II (KMG-II): from individual species to whole genera.</title>
        <authorList>
            <person name="Goeker M."/>
        </authorList>
    </citation>
    <scope>NUCLEOTIDE SEQUENCE [LARGE SCALE GENOMIC DNA]</scope>
    <source>
        <strain evidence="3 4">DSM 45184</strain>
    </source>
</reference>
<protein>
    <submittedName>
        <fullName evidence="3">Diguanylate cyclase (GGDEF)-like protein</fullName>
    </submittedName>
</protein>
<sequence>MMAAARGASRWLVGLLAVVLAGMSGYAVFGSWRQAVIVSELAEDSANTDAYQQTAYLVSWELALIQATMREPDGEERHQLPGVHRQAQVAMEHMASVDTEDRELTAGIVQAHRDLKPHITAYLDLLDERDLAGAESRLEDAIEPVTTRIMATVLAEQRHHLTDHTEKQSDGQDESQRQLWGNGLAFAVSLIVLVGLIRSSRAHRRQVETMAATDPLTGLPNRTAFAARTGRALAEDASHRRRPHRPRPGRATVLVVNLDGFRDVNDQLGHRIGDLLLIHVGRRLKDSVRGQDFVARLGGDEFAILLRDAEPDIGETIATRLTDAFEEPFVIDDITVDLEVSVGAATAGPGEDVPTVLRHADTAMTAAKQQRLGFRRFAAGRTEDSNARLTLLGDLRRALDTGDEITLHYQPKIDISSGTLAGVEALARWRHPVKGPISPGDFIPVLEATTLIHRFTHQVLTQALTQARVWLDLGHRIPVAVNISTRSLLDPGFPARVAALLRQTGVPGDQLGIEVTEYSIMSDPNTAIEALHRLRRLGVKVSVDDYGTGYSSMTYLRLLPLDELKIDRSFVQDMSTDRGNRALVASTVELGHNLGLTVVAEGIEDAPTLAALREIGCDLAQGFHLARPMPADAITHRLRHALIAVA</sequence>
<dbReference type="NCBIfam" id="TIGR00254">
    <property type="entry name" value="GGDEF"/>
    <property type="match status" value="1"/>
</dbReference>
<dbReference type="SMART" id="SM00052">
    <property type="entry name" value="EAL"/>
    <property type="match status" value="1"/>
</dbReference>
<dbReference type="InterPro" id="IPR043128">
    <property type="entry name" value="Rev_trsase/Diguanyl_cyclase"/>
</dbReference>
<dbReference type="AlphaFoldDB" id="A0A316FI28"/>
<dbReference type="PANTHER" id="PTHR33121:SF70">
    <property type="entry name" value="SIGNALING PROTEIN YKOW"/>
    <property type="match status" value="1"/>
</dbReference>
<evidence type="ECO:0000313" key="3">
    <source>
        <dbReference type="EMBL" id="PWK48404.1"/>
    </source>
</evidence>
<dbReference type="PANTHER" id="PTHR33121">
    <property type="entry name" value="CYCLIC DI-GMP PHOSPHODIESTERASE PDEF"/>
    <property type="match status" value="1"/>
</dbReference>
<dbReference type="EMBL" id="QGGR01000006">
    <property type="protein sequence ID" value="PWK48404.1"/>
    <property type="molecule type" value="Genomic_DNA"/>
</dbReference>
<dbReference type="InterPro" id="IPR050706">
    <property type="entry name" value="Cyclic-di-GMP_PDE-like"/>
</dbReference>
<dbReference type="GO" id="GO:0071111">
    <property type="term" value="F:cyclic-guanylate-specific phosphodiesterase activity"/>
    <property type="evidence" value="ECO:0007669"/>
    <property type="project" value="InterPro"/>
</dbReference>
<evidence type="ECO:0000313" key="4">
    <source>
        <dbReference type="Proteomes" id="UP000245697"/>
    </source>
</evidence>
<dbReference type="Pfam" id="PF00563">
    <property type="entry name" value="EAL"/>
    <property type="match status" value="1"/>
</dbReference>
<dbReference type="PROSITE" id="PS50887">
    <property type="entry name" value="GGDEF"/>
    <property type="match status" value="1"/>
</dbReference>
<dbReference type="InterPro" id="IPR000160">
    <property type="entry name" value="GGDEF_dom"/>
</dbReference>
<accession>A0A316FI28</accession>
<dbReference type="InterPro" id="IPR001633">
    <property type="entry name" value="EAL_dom"/>
</dbReference>
<keyword evidence="4" id="KW-1185">Reference proteome</keyword>
<dbReference type="InterPro" id="IPR035919">
    <property type="entry name" value="EAL_sf"/>
</dbReference>
<evidence type="ECO:0000259" key="2">
    <source>
        <dbReference type="PROSITE" id="PS50887"/>
    </source>
</evidence>